<dbReference type="SUPFAM" id="SSF101967">
    <property type="entry name" value="Adhesin YadA, collagen-binding domain"/>
    <property type="match status" value="5"/>
</dbReference>
<gene>
    <name evidence="3" type="ORF">ACFFGA_06500</name>
</gene>
<evidence type="ECO:0000313" key="4">
    <source>
        <dbReference type="Proteomes" id="UP001589832"/>
    </source>
</evidence>
<name>A0ABV6Q9W6_9FLAO</name>
<dbReference type="CDD" id="cd12820">
    <property type="entry name" value="LbR_YadA-like"/>
    <property type="match status" value="5"/>
</dbReference>
<dbReference type="InterPro" id="IPR011049">
    <property type="entry name" value="Serralysin-like_metalloprot_C"/>
</dbReference>
<dbReference type="RefSeq" id="WP_386061402.1">
    <property type="nucleotide sequence ID" value="NZ_JBHLTQ010000003.1"/>
</dbReference>
<reference evidence="3 4" key="1">
    <citation type="submission" date="2024-09" db="EMBL/GenBank/DDBJ databases">
        <authorList>
            <person name="Sun Q."/>
            <person name="Mori K."/>
        </authorList>
    </citation>
    <scope>NUCLEOTIDE SEQUENCE [LARGE SCALE GENOMIC DNA]</scope>
    <source>
        <strain evidence="3 4">NCAIM B.02481</strain>
    </source>
</reference>
<accession>A0ABV6Q9W6</accession>
<dbReference type="InterPro" id="IPR030392">
    <property type="entry name" value="S74_ICA"/>
</dbReference>
<keyword evidence="4" id="KW-1185">Reference proteome</keyword>
<sequence length="1302" mass="132664">MKTKLFTLALLLVGLLGHAQKAINYKAIIKDDLGNVLANQSITIEFSILDGPEIEFTDEVYAETHTTNTDANGVVIVNIGEGVPLSGYEDGYEQLDWRTTSFFGSRFLKVQIDSGSGLIDMGTTEFKAVPYALYAEQSNNTGLEVIDEGNGQGWRLINRPEDFYGPIADGAVDLSYSWAPSITRGATGNYAIAVGLNTTASGQGSFASGVGTIASQAQATAMGAGSVASGHTSVALGQGTKAEAPNSTAIGIYNIGGGDPLLAASTDPLFEIGNGYYVDGTNDVRTNALTVLRNGTITAPSFDMAEITDNKALITKEYADANYSGGGSGTNPTGLEALDEGNGIGWRLVGVDDNNYGNIGNEAIDLSINNITSTVYGATGNRSVALGFSTEASGAYAMATGYNTEASGETSTAMGLETEASGDNSTAFGKGTNAIGENSMAAGELSFATGKNATAMGNGITASALFSTAIGGFNIGGGDPLTWVGTDPVFEIGNGTDFGNKSNALTVLKNGTITAPSLDMAEITDPKALITKEFADANYSGGGSGTPPTGLEAIDEGNGVGWRLVGSDPNNYGNIGSKSVDLSFSGTPSTIYGPTGAVAIAAGTGTTASGDASVAFGAGSTASGHFSLSSGYYTTASGNSSTALGSNTIADDSYSTVVGQYNNETELSNIAFQVGNGTSSGSKSNALNVTMNGIITAPSLDINEITDSKTLITKEYADNNLSASGLEAIDEGNGIGWRLKGSNPANFGNVGLNAVDLSISDYPSSTYGATGSYATAFGGLSTASGFSSTAIGVGATASATGSIALGDNTHASANFAIGFGRQSIASGEDAIALGYSAEASGLGAIAIGNSYANGSNSLSFGNFSVTNGRNSVAMGSGLIVNAYNSMSIGNLNVGGGNPDSWIATDPLFEIGNGINSSNRSNALTILKNGTITAPSFDIAEITDPRALITKEYLEANSSSATGLEAIDEGNGIGWRLIDRDPNNYGDIGANAVDLSISTASGNFGAIGGGSFATGRGTMATGSYSTSMGFSTEATGGYATALGSQSEATGAVSTAFGFSSLASGNQSTASGNNTEASGDSSVAIGEQTEASGFASTALGNITVASGFSATAMGFETLADDQFSTVVGRLNDYTTSTSTLFQVGNGTTGGGRSNAFTVFQSGNALLAGTLTQSSDKRLKKDIEDLSYGLNEILALSPKAYNWKNREQDYKSMGLIAQDVQSVIKEIVHTAEDKDKTLSVSYTELIPVLIKAMQEQQVIIDQQAQTIQNQETANADQALLLQTLLDRVEALEKHSKASEVKLAKN</sequence>
<dbReference type="Gene3D" id="1.10.10.10">
    <property type="entry name" value="Winged helix-like DNA-binding domain superfamily/Winged helix DNA-binding domain"/>
    <property type="match status" value="1"/>
</dbReference>
<dbReference type="InterPro" id="IPR008640">
    <property type="entry name" value="Adhesin_Head_dom"/>
</dbReference>
<organism evidence="3 4">
    <name type="scientific">Winogradskyella pulchriflava</name>
    <dbReference type="NCBI Taxonomy" id="1110688"/>
    <lineage>
        <taxon>Bacteria</taxon>
        <taxon>Pseudomonadati</taxon>
        <taxon>Bacteroidota</taxon>
        <taxon>Flavobacteriia</taxon>
        <taxon>Flavobacteriales</taxon>
        <taxon>Flavobacteriaceae</taxon>
        <taxon>Winogradskyella</taxon>
    </lineage>
</organism>
<dbReference type="Gene3D" id="2.150.10.10">
    <property type="entry name" value="Serralysin-like metalloprotease, C-terminal"/>
    <property type="match status" value="6"/>
</dbReference>
<dbReference type="Pfam" id="PF05658">
    <property type="entry name" value="YadA_head"/>
    <property type="match status" value="14"/>
</dbReference>
<dbReference type="Pfam" id="PF13884">
    <property type="entry name" value="Peptidase_S74"/>
    <property type="match status" value="1"/>
</dbReference>
<dbReference type="InterPro" id="IPR036388">
    <property type="entry name" value="WH-like_DNA-bd_sf"/>
</dbReference>
<dbReference type="EMBL" id="JBHLTQ010000003">
    <property type="protein sequence ID" value="MFC0604196.1"/>
    <property type="molecule type" value="Genomic_DNA"/>
</dbReference>
<feature type="domain" description="Peptidase S74" evidence="2">
    <location>
        <begin position="1172"/>
        <end position="1264"/>
    </location>
</feature>
<evidence type="ECO:0000313" key="3">
    <source>
        <dbReference type="EMBL" id="MFC0604196.1"/>
    </source>
</evidence>
<feature type="chain" id="PRO_5045258305" evidence="1">
    <location>
        <begin position="20"/>
        <end position="1302"/>
    </location>
</feature>
<dbReference type="PROSITE" id="PS51688">
    <property type="entry name" value="ICA"/>
    <property type="match status" value="1"/>
</dbReference>
<feature type="signal peptide" evidence="1">
    <location>
        <begin position="1"/>
        <end position="19"/>
    </location>
</feature>
<evidence type="ECO:0000259" key="2">
    <source>
        <dbReference type="PROSITE" id="PS51688"/>
    </source>
</evidence>
<proteinExistence type="predicted"/>
<evidence type="ECO:0000256" key="1">
    <source>
        <dbReference type="SAM" id="SignalP"/>
    </source>
</evidence>
<keyword evidence="1" id="KW-0732">Signal</keyword>
<comment type="caution">
    <text evidence="3">The sequence shown here is derived from an EMBL/GenBank/DDBJ whole genome shotgun (WGS) entry which is preliminary data.</text>
</comment>
<dbReference type="Proteomes" id="UP001589832">
    <property type="component" value="Unassembled WGS sequence"/>
</dbReference>
<protein>
    <submittedName>
        <fullName evidence="3">Tail fiber domain-containing protein</fullName>
    </submittedName>
</protein>